<dbReference type="EMBL" id="JAULSW010000002">
    <property type="protein sequence ID" value="KAK3391012.1"/>
    <property type="molecule type" value="Genomic_DNA"/>
</dbReference>
<feature type="non-terminal residue" evidence="1">
    <location>
        <position position="1"/>
    </location>
</feature>
<dbReference type="AlphaFoldDB" id="A0AAE0U4Z1"/>
<gene>
    <name evidence="1" type="ORF">B0H63DRAFT_539571</name>
</gene>
<reference evidence="1" key="2">
    <citation type="submission" date="2023-06" db="EMBL/GenBank/DDBJ databases">
        <authorList>
            <consortium name="Lawrence Berkeley National Laboratory"/>
            <person name="Haridas S."/>
            <person name="Hensen N."/>
            <person name="Bonometti L."/>
            <person name="Westerberg I."/>
            <person name="Brannstrom I.O."/>
            <person name="Guillou S."/>
            <person name="Cros-Aarteil S."/>
            <person name="Calhoun S."/>
            <person name="Kuo A."/>
            <person name="Mondo S."/>
            <person name="Pangilinan J."/>
            <person name="Riley R."/>
            <person name="LaButti K."/>
            <person name="Andreopoulos B."/>
            <person name="Lipzen A."/>
            <person name="Chen C."/>
            <person name="Yanf M."/>
            <person name="Daum C."/>
            <person name="Ng V."/>
            <person name="Clum A."/>
            <person name="Steindorff A."/>
            <person name="Ohm R."/>
            <person name="Martin F."/>
            <person name="Silar P."/>
            <person name="Natvig D."/>
            <person name="Lalanne C."/>
            <person name="Gautier V."/>
            <person name="Ament-velasquez S.L."/>
            <person name="Kruys A."/>
            <person name="Hutchinson M.I."/>
            <person name="Powell A.J."/>
            <person name="Barry K."/>
            <person name="Miller A.N."/>
            <person name="Grigoriev I.V."/>
            <person name="Debuchy R."/>
            <person name="Gladieux P."/>
            <person name="Thoren M.H."/>
            <person name="Johannesson H."/>
        </authorList>
    </citation>
    <scope>NUCLEOTIDE SEQUENCE</scope>
    <source>
        <strain evidence="1">CBS 232.78</strain>
    </source>
</reference>
<protein>
    <submittedName>
        <fullName evidence="1">Uncharacterized protein</fullName>
    </submittedName>
</protein>
<comment type="caution">
    <text evidence="1">The sequence shown here is derived from an EMBL/GenBank/DDBJ whole genome shotgun (WGS) entry which is preliminary data.</text>
</comment>
<reference evidence="1" key="1">
    <citation type="journal article" date="2023" name="Mol. Phylogenet. Evol.">
        <title>Genome-scale phylogeny and comparative genomics of the fungal order Sordariales.</title>
        <authorList>
            <person name="Hensen N."/>
            <person name="Bonometti L."/>
            <person name="Westerberg I."/>
            <person name="Brannstrom I.O."/>
            <person name="Guillou S."/>
            <person name="Cros-Aarteil S."/>
            <person name="Calhoun S."/>
            <person name="Haridas S."/>
            <person name="Kuo A."/>
            <person name="Mondo S."/>
            <person name="Pangilinan J."/>
            <person name="Riley R."/>
            <person name="LaButti K."/>
            <person name="Andreopoulos B."/>
            <person name="Lipzen A."/>
            <person name="Chen C."/>
            <person name="Yan M."/>
            <person name="Daum C."/>
            <person name="Ng V."/>
            <person name="Clum A."/>
            <person name="Steindorff A."/>
            <person name="Ohm R.A."/>
            <person name="Martin F."/>
            <person name="Silar P."/>
            <person name="Natvig D.O."/>
            <person name="Lalanne C."/>
            <person name="Gautier V."/>
            <person name="Ament-Velasquez S.L."/>
            <person name="Kruys A."/>
            <person name="Hutchinson M.I."/>
            <person name="Powell A.J."/>
            <person name="Barry K."/>
            <person name="Miller A.N."/>
            <person name="Grigoriev I.V."/>
            <person name="Debuchy R."/>
            <person name="Gladieux P."/>
            <person name="Hiltunen Thoren M."/>
            <person name="Johannesson H."/>
        </authorList>
    </citation>
    <scope>NUCLEOTIDE SEQUENCE</scope>
    <source>
        <strain evidence="1">CBS 232.78</strain>
    </source>
</reference>
<name>A0AAE0U4Z1_9PEZI</name>
<keyword evidence="2" id="KW-1185">Reference proteome</keyword>
<evidence type="ECO:0000313" key="2">
    <source>
        <dbReference type="Proteomes" id="UP001285441"/>
    </source>
</evidence>
<proteinExistence type="predicted"/>
<evidence type="ECO:0000313" key="1">
    <source>
        <dbReference type="EMBL" id="KAK3391012.1"/>
    </source>
</evidence>
<accession>A0AAE0U4Z1</accession>
<dbReference type="Proteomes" id="UP001285441">
    <property type="component" value="Unassembled WGS sequence"/>
</dbReference>
<sequence length="142" mass="16028">SAEKEFLHFEIQSAGQKSYCVNTTFWPSREKKVSEPAMRGVVRGAGEHGEVARSFLGRPNAVVWEGYERKDKYAQGRNFHASNHVADRNVAEPTYEADRCVVEPTIAAHDAAGWFAVESAKTMYNAVDYYQCTDNPGYYSMY</sequence>
<organism evidence="1 2">
    <name type="scientific">Podospora didyma</name>
    <dbReference type="NCBI Taxonomy" id="330526"/>
    <lineage>
        <taxon>Eukaryota</taxon>
        <taxon>Fungi</taxon>
        <taxon>Dikarya</taxon>
        <taxon>Ascomycota</taxon>
        <taxon>Pezizomycotina</taxon>
        <taxon>Sordariomycetes</taxon>
        <taxon>Sordariomycetidae</taxon>
        <taxon>Sordariales</taxon>
        <taxon>Podosporaceae</taxon>
        <taxon>Podospora</taxon>
    </lineage>
</organism>